<reference evidence="1 2" key="1">
    <citation type="submission" date="2024-04" db="EMBL/GenBank/DDBJ databases">
        <authorList>
            <person name="Fracassetti M."/>
        </authorList>
    </citation>
    <scope>NUCLEOTIDE SEQUENCE [LARGE SCALE GENOMIC DNA]</scope>
</reference>
<name>A0AAV2FXU6_9ROSI</name>
<proteinExistence type="predicted"/>
<sequence length="74" mass="8530">MFGRQHPGFSREFQSRLPRRYILGCNTSTQPASMAKLPALKAGLWGVERKSSSGVRRNWQGMGNWGSMFWVFFF</sequence>
<accession>A0AAV2FXU6</accession>
<dbReference type="EMBL" id="OZ034820">
    <property type="protein sequence ID" value="CAL1403191.1"/>
    <property type="molecule type" value="Genomic_DNA"/>
</dbReference>
<gene>
    <name evidence="1" type="ORF">LTRI10_LOCUS43138</name>
</gene>
<evidence type="ECO:0000313" key="2">
    <source>
        <dbReference type="Proteomes" id="UP001497516"/>
    </source>
</evidence>
<evidence type="ECO:0000313" key="1">
    <source>
        <dbReference type="EMBL" id="CAL1403191.1"/>
    </source>
</evidence>
<dbReference type="Proteomes" id="UP001497516">
    <property type="component" value="Chromosome 7"/>
</dbReference>
<keyword evidence="2" id="KW-1185">Reference proteome</keyword>
<dbReference type="AlphaFoldDB" id="A0AAV2FXU6"/>
<protein>
    <submittedName>
        <fullName evidence="1">Uncharacterized protein</fullName>
    </submittedName>
</protein>
<organism evidence="1 2">
    <name type="scientific">Linum trigynum</name>
    <dbReference type="NCBI Taxonomy" id="586398"/>
    <lineage>
        <taxon>Eukaryota</taxon>
        <taxon>Viridiplantae</taxon>
        <taxon>Streptophyta</taxon>
        <taxon>Embryophyta</taxon>
        <taxon>Tracheophyta</taxon>
        <taxon>Spermatophyta</taxon>
        <taxon>Magnoliopsida</taxon>
        <taxon>eudicotyledons</taxon>
        <taxon>Gunneridae</taxon>
        <taxon>Pentapetalae</taxon>
        <taxon>rosids</taxon>
        <taxon>fabids</taxon>
        <taxon>Malpighiales</taxon>
        <taxon>Linaceae</taxon>
        <taxon>Linum</taxon>
    </lineage>
</organism>